<dbReference type="AlphaFoldDB" id="A5BHE8"/>
<dbReference type="InterPro" id="IPR027728">
    <property type="entry name" value="Topless_fam"/>
</dbReference>
<organism evidence="1">
    <name type="scientific">Vitis vinifera</name>
    <name type="common">Grape</name>
    <dbReference type="NCBI Taxonomy" id="29760"/>
    <lineage>
        <taxon>Eukaryota</taxon>
        <taxon>Viridiplantae</taxon>
        <taxon>Streptophyta</taxon>
        <taxon>Embryophyta</taxon>
        <taxon>Tracheophyta</taxon>
        <taxon>Spermatophyta</taxon>
        <taxon>Magnoliopsida</taxon>
        <taxon>eudicotyledons</taxon>
        <taxon>Gunneridae</taxon>
        <taxon>Pentapetalae</taxon>
        <taxon>rosids</taxon>
        <taxon>Vitales</taxon>
        <taxon>Vitaceae</taxon>
        <taxon>Viteae</taxon>
        <taxon>Vitis</taxon>
    </lineage>
</organism>
<dbReference type="GO" id="GO:0006355">
    <property type="term" value="P:regulation of DNA-templated transcription"/>
    <property type="evidence" value="ECO:0007669"/>
    <property type="project" value="InterPro"/>
</dbReference>
<evidence type="ECO:0000313" key="1">
    <source>
        <dbReference type="EMBL" id="CAN65665.1"/>
    </source>
</evidence>
<sequence length="171" mass="19424">MGFTQSLHGHLFNSGSDLIKFRQRHYYNGVLFSEHDQLRGYRDAKHARSAVLNELYRLIEANSLFIDKLNFPDLEASRSMPSGFAAKDLFLDQAKVWRPTESMTCSRLLGGFCIKDHFQEIALWEVSSKQKVASRAFGLWDMRGTSMKLKASLVYQLLVYNGALAAPDLVS</sequence>
<dbReference type="EMBL" id="AM459701">
    <property type="protein sequence ID" value="CAN65665.1"/>
    <property type="molecule type" value="Genomic_DNA"/>
</dbReference>
<accession>A5BHE8</accession>
<reference evidence="1" key="1">
    <citation type="journal article" date="2007" name="PLoS ONE">
        <title>The first genome sequence of an elite grapevine cultivar (Pinot noir Vitis vinifera L.): coping with a highly heterozygous genome.</title>
        <authorList>
            <person name="Velasco R."/>
            <person name="Zharkikh A."/>
            <person name="Troggio M."/>
            <person name="Cartwright D.A."/>
            <person name="Cestaro A."/>
            <person name="Pruss D."/>
            <person name="Pindo M."/>
            <person name="FitzGerald L.M."/>
            <person name="Vezzulli S."/>
            <person name="Reid J."/>
            <person name="Malacarne G."/>
            <person name="Iliev D."/>
            <person name="Coppola G."/>
            <person name="Wardell B."/>
            <person name="Micheletti D."/>
            <person name="Macalma T."/>
            <person name="Facci M."/>
            <person name="Mitchell J.T."/>
            <person name="Perazzolli M."/>
            <person name="Eldredge G."/>
            <person name="Gatto P."/>
            <person name="Oyzerski R."/>
            <person name="Moretto M."/>
            <person name="Gutin N."/>
            <person name="Stefanini M."/>
            <person name="Chen Y."/>
            <person name="Segala C."/>
            <person name="Davenport C."/>
            <person name="Dematte L."/>
            <person name="Mraz A."/>
            <person name="Battilana J."/>
            <person name="Stormo K."/>
            <person name="Costa F."/>
            <person name="Tao Q."/>
            <person name="Si-Ammour A."/>
            <person name="Harkins T."/>
            <person name="Lackey A."/>
            <person name="Perbost C."/>
            <person name="Taillon B."/>
            <person name="Stella A."/>
            <person name="Solovyev V."/>
            <person name="Fawcett J.A."/>
            <person name="Sterck L."/>
            <person name="Vandepoele K."/>
            <person name="Grando S.M."/>
            <person name="Toppo S."/>
            <person name="Moser C."/>
            <person name="Lanchbury J."/>
            <person name="Bogden R."/>
            <person name="Skolnick M."/>
            <person name="Sgaramella V."/>
            <person name="Bhatnagar S.K."/>
            <person name="Fontana P."/>
            <person name="Gutin A."/>
            <person name="Van de Peer Y."/>
            <person name="Salamini F."/>
            <person name="Viola R."/>
        </authorList>
    </citation>
    <scope>NUCLEOTIDE SEQUENCE</scope>
</reference>
<name>A5BHE8_VITVI</name>
<protein>
    <submittedName>
        <fullName evidence="1">Uncharacterized protein</fullName>
    </submittedName>
</protein>
<dbReference type="PANTHER" id="PTHR44083">
    <property type="entry name" value="TOPLESS-RELATED PROTEIN 1-RELATED"/>
    <property type="match status" value="1"/>
</dbReference>
<proteinExistence type="predicted"/>
<gene>
    <name evidence="1" type="ORF">VITISV_022494</name>
</gene>
<dbReference type="PANTHER" id="PTHR44083:SF45">
    <property type="entry name" value="TOPLESS-RELATED PROTEIN 1"/>
    <property type="match status" value="1"/>
</dbReference>